<evidence type="ECO:0000313" key="3">
    <source>
        <dbReference type="EMBL" id="NMW87657.1"/>
    </source>
</evidence>
<keyword evidence="2" id="KW-0732">Signal</keyword>
<evidence type="ECO:0000256" key="2">
    <source>
        <dbReference type="SAM" id="SignalP"/>
    </source>
</evidence>
<evidence type="ECO:0000313" key="4">
    <source>
        <dbReference type="Proteomes" id="UP000553981"/>
    </source>
</evidence>
<feature type="region of interest" description="Disordered" evidence="1">
    <location>
        <begin position="735"/>
        <end position="754"/>
    </location>
</feature>
<dbReference type="Gene3D" id="3.40.50.12090">
    <property type="match status" value="1"/>
</dbReference>
<dbReference type="InterPro" id="IPR007253">
    <property type="entry name" value="Cell_wall-bd_2"/>
</dbReference>
<organism evidence="3 4">
    <name type="scientific">Mobiluncus curtisii</name>
    <dbReference type="NCBI Taxonomy" id="2051"/>
    <lineage>
        <taxon>Bacteria</taxon>
        <taxon>Bacillati</taxon>
        <taxon>Actinomycetota</taxon>
        <taxon>Actinomycetes</taxon>
        <taxon>Actinomycetales</taxon>
        <taxon>Actinomycetaceae</taxon>
        <taxon>Mobiluncus</taxon>
    </lineage>
</organism>
<dbReference type="Pfam" id="PF04122">
    <property type="entry name" value="CW_binding_2"/>
    <property type="match status" value="3"/>
</dbReference>
<protein>
    <submittedName>
        <fullName evidence="3">Cell wall-binding repeat-containing protein</fullName>
    </submittedName>
</protein>
<sequence length="754" mass="77385">MNLKKKFVIGAASLALVAGMGVAPAMAAPGDKIVLPGGQSFDRVAGAERVETSLKVAMKAAKDDAAKARKVYLVNYKAMVDAASSGILNDGVVVLVPADKAGQIVVGHQIKKLIGQNVQEFTAVGGTSVVPNAWIDNVVAGYDNGVPTISRLGGADRYATNIEIIKKAKDAPGANWDHNYFAQGNVVVDALTAGAVTDGPIILVPPTGDVPQGTVDYYQKNLDGKGVIVLGGTGALSDDQVNKVTGGKEEINPWKYNTTIDSLKADVQTAAAKYYGQGAWQHMDKDVLDVPNNKYFGLGKAAVAGTSANENDINIKDEIADAKKDKAFKGWKNANSEVAANLAKIMGKADGSEANTVNKLKKAMNDALDALVGAQGAAPANVAAGQSGFLSAFKAYYGFDAQKLVVNGNGSVTLGGFTTTGDVVTGYDFAAADKKAQQIAESKDNLLKIGAEQFTYADAVGYEAANFASFDTNAPSSPVSAAAMGIAAPKKAAEVKAQANKCYKALKDAVNAYNAGPLPKVITSTGTHNRLAGADRYETAALLSYYLTAGPDGKNNGQLSGQGRVYVASGNDANIVDAMVAGQLEKGPILLLPSTGTPSDNVLAEFKRLGMTQGHTMKEGYTIGGTNAVSDDTLKAAVKSFAEGLKDQPEAAPAAPAASATPVCNATLATTSKAYSVACTTPSGAVSSPATLTYKWEKVTSTGITGFSADTAANGTVTGTAANGDTIKVKVTYDEDGAAGPKTPASKEFTATAA</sequence>
<dbReference type="Proteomes" id="UP000553981">
    <property type="component" value="Unassembled WGS sequence"/>
</dbReference>
<dbReference type="EMBL" id="JABCUI010000003">
    <property type="protein sequence ID" value="NMW87657.1"/>
    <property type="molecule type" value="Genomic_DNA"/>
</dbReference>
<feature type="chain" id="PRO_5030847233" evidence="2">
    <location>
        <begin position="28"/>
        <end position="754"/>
    </location>
</feature>
<comment type="caution">
    <text evidence="3">The sequence shown here is derived from an EMBL/GenBank/DDBJ whole genome shotgun (WGS) entry which is preliminary data.</text>
</comment>
<dbReference type="AlphaFoldDB" id="A0A7Y0YD12"/>
<gene>
    <name evidence="3" type="ORF">HHJ67_07870</name>
</gene>
<reference evidence="3 4" key="1">
    <citation type="submission" date="2020-04" db="EMBL/GenBank/DDBJ databases">
        <title>Antimicrobial susceptibility and clonality of vaginal-derived multi-drug resistant Mobiluncus isolates in China.</title>
        <authorList>
            <person name="Zhang X."/>
        </authorList>
    </citation>
    <scope>NUCLEOTIDE SEQUENCE [LARGE SCALE GENOMIC DNA]</scope>
    <source>
        <strain evidence="3 4">19</strain>
    </source>
</reference>
<name>A0A7Y0YD12_9ACTO</name>
<evidence type="ECO:0000256" key="1">
    <source>
        <dbReference type="SAM" id="MobiDB-lite"/>
    </source>
</evidence>
<accession>A0A7Y0YD12</accession>
<feature type="signal peptide" evidence="2">
    <location>
        <begin position="1"/>
        <end position="27"/>
    </location>
</feature>
<dbReference type="RefSeq" id="WP_169761366.1">
    <property type="nucleotide sequence ID" value="NZ_JABCUI010000003.1"/>
</dbReference>
<proteinExistence type="predicted"/>